<organism evidence="2">
    <name type="scientific">Lygus hesperus</name>
    <name type="common">Western plant bug</name>
    <dbReference type="NCBI Taxonomy" id="30085"/>
    <lineage>
        <taxon>Eukaryota</taxon>
        <taxon>Metazoa</taxon>
        <taxon>Ecdysozoa</taxon>
        <taxon>Arthropoda</taxon>
        <taxon>Hexapoda</taxon>
        <taxon>Insecta</taxon>
        <taxon>Pterygota</taxon>
        <taxon>Neoptera</taxon>
        <taxon>Paraneoptera</taxon>
        <taxon>Hemiptera</taxon>
        <taxon>Heteroptera</taxon>
        <taxon>Panheteroptera</taxon>
        <taxon>Cimicomorpha</taxon>
        <taxon>Miridae</taxon>
        <taxon>Mirini</taxon>
        <taxon>Lygus</taxon>
    </lineage>
</organism>
<feature type="region of interest" description="Disordered" evidence="1">
    <location>
        <begin position="132"/>
        <end position="151"/>
    </location>
</feature>
<accession>A0A146LNQ5</accession>
<name>A0A146LNQ5_LYGHE</name>
<dbReference type="AlphaFoldDB" id="A0A146LNQ5"/>
<proteinExistence type="predicted"/>
<gene>
    <name evidence="2" type="ORF">g.64123</name>
</gene>
<reference evidence="2" key="1">
    <citation type="journal article" date="2016" name="Gigascience">
        <title>De novo construction of an expanded transcriptome assembly for the western tarnished plant bug, Lygus hesperus.</title>
        <authorList>
            <person name="Tassone E.E."/>
            <person name="Geib S.M."/>
            <person name="Hall B."/>
            <person name="Fabrick J.A."/>
            <person name="Brent C.S."/>
            <person name="Hull J.J."/>
        </authorList>
    </citation>
    <scope>NUCLEOTIDE SEQUENCE</scope>
</reference>
<sequence length="151" mass="16801">MYPRKIGTPPLDQGQSMTLYRKQVPVSGIKCMAVAEPRKAILKALYSLKAGQDVQTRQSQNPQLLEKWSAVIIFQHLLHLSEFVLLPSEVGKSVVHHWNYPKAKLHISAGIRTGHNRLPEGPLRTQQKIGVSAERSASPGFQPAPEYVLST</sequence>
<dbReference type="EMBL" id="GDHC01010352">
    <property type="protein sequence ID" value="JAQ08277.1"/>
    <property type="molecule type" value="Transcribed_RNA"/>
</dbReference>
<evidence type="ECO:0000256" key="1">
    <source>
        <dbReference type="SAM" id="MobiDB-lite"/>
    </source>
</evidence>
<evidence type="ECO:0000313" key="2">
    <source>
        <dbReference type="EMBL" id="JAQ08277.1"/>
    </source>
</evidence>
<protein>
    <submittedName>
        <fullName evidence="2">Uncharacterized protein</fullName>
    </submittedName>
</protein>